<feature type="transmembrane region" description="Helical" evidence="1">
    <location>
        <begin position="51"/>
        <end position="74"/>
    </location>
</feature>
<dbReference type="RefSeq" id="WP_160029736.1">
    <property type="nucleotide sequence ID" value="NZ_CP041764.1"/>
</dbReference>
<keyword evidence="3" id="KW-1185">Reference proteome</keyword>
<dbReference type="EMBL" id="CP041764">
    <property type="protein sequence ID" value="QHA87705.1"/>
    <property type="molecule type" value="Genomic_DNA"/>
</dbReference>
<organism evidence="2 3">
    <name type="scientific">Serratia rhizosphaerae</name>
    <dbReference type="NCBI Taxonomy" id="2597702"/>
    <lineage>
        <taxon>Bacteria</taxon>
        <taxon>Pseudomonadati</taxon>
        <taxon>Pseudomonadota</taxon>
        <taxon>Gammaproteobacteria</taxon>
        <taxon>Enterobacterales</taxon>
        <taxon>Yersiniaceae</taxon>
        <taxon>Serratia</taxon>
    </lineage>
</organism>
<protein>
    <submittedName>
        <fullName evidence="2">Uncharacterized protein</fullName>
    </submittedName>
</protein>
<feature type="transmembrane region" description="Helical" evidence="1">
    <location>
        <begin position="109"/>
        <end position="133"/>
    </location>
</feature>
<dbReference type="Proteomes" id="UP000430368">
    <property type="component" value="Chromosome"/>
</dbReference>
<evidence type="ECO:0000313" key="2">
    <source>
        <dbReference type="EMBL" id="QHA87705.1"/>
    </source>
</evidence>
<feature type="transmembrane region" description="Helical" evidence="1">
    <location>
        <begin position="6"/>
        <end position="30"/>
    </location>
</feature>
<keyword evidence="1" id="KW-1133">Transmembrane helix</keyword>
<sequence>MYTFITTMFLVLFFGGIVLGFASMVYFAFIRRRYEQLISLYQQQGFFMPSYHGFMAHLGYFGSFYPVRFFYLLLTGKKIKTGRNSYLSNEPYVFLSSRPVAEIGWIKGYYYFSLVWLVSVTIGAVFGCIDMLLSHTPP</sequence>
<accession>A0ABX6GN48</accession>
<evidence type="ECO:0000256" key="1">
    <source>
        <dbReference type="SAM" id="Phobius"/>
    </source>
</evidence>
<name>A0ABX6GN48_9GAMM</name>
<keyword evidence="1" id="KW-0472">Membrane</keyword>
<reference evidence="2 3" key="1">
    <citation type="submission" date="2019-07" db="EMBL/GenBank/DDBJ databases">
        <title>Serratia dokdonensis sp. nov., an elicitor of systemic resistance in Nicotiana Tabacum.</title>
        <authorList>
            <person name="Son J.-S."/>
            <person name="Hwang Y.-J."/>
            <person name="Lee S.-Y."/>
            <person name="Ghim S.-Y."/>
        </authorList>
    </citation>
    <scope>NUCLEOTIDE SEQUENCE [LARGE SCALE GENOMIC DNA]</scope>
    <source>
        <strain evidence="2 3">KUDC3025</strain>
    </source>
</reference>
<keyword evidence="1" id="KW-0812">Transmembrane</keyword>
<gene>
    <name evidence="2" type="ORF">FO014_12490</name>
</gene>
<proteinExistence type="predicted"/>
<evidence type="ECO:0000313" key="3">
    <source>
        <dbReference type="Proteomes" id="UP000430368"/>
    </source>
</evidence>